<feature type="transmembrane region" description="Helical" evidence="1">
    <location>
        <begin position="64"/>
        <end position="84"/>
    </location>
</feature>
<reference evidence="2" key="1">
    <citation type="submission" date="2020-05" db="EMBL/GenBank/DDBJ databases">
        <authorList>
            <person name="Zhu T."/>
            <person name="Keshari N."/>
            <person name="Lu X."/>
        </authorList>
    </citation>
    <scope>NUCLEOTIDE SEQUENCE</scope>
    <source>
        <strain evidence="2">NK1-12</strain>
    </source>
</reference>
<evidence type="ECO:0000313" key="2">
    <source>
        <dbReference type="EMBL" id="WNZ27608.1"/>
    </source>
</evidence>
<dbReference type="Pfam" id="PF09933">
    <property type="entry name" value="DUF2165"/>
    <property type="match status" value="1"/>
</dbReference>
<keyword evidence="1" id="KW-0812">Transmembrane</keyword>
<accession>A0AA96WL49</accession>
<protein>
    <submittedName>
        <fullName evidence="2">DUF2165 domain-containing protein</fullName>
    </submittedName>
</protein>
<organism evidence="2">
    <name type="scientific">Leptolyngbya sp. NK1-12</name>
    <dbReference type="NCBI Taxonomy" id="2547451"/>
    <lineage>
        <taxon>Bacteria</taxon>
        <taxon>Bacillati</taxon>
        <taxon>Cyanobacteriota</taxon>
        <taxon>Cyanophyceae</taxon>
        <taxon>Leptolyngbyales</taxon>
        <taxon>Leptolyngbyaceae</taxon>
        <taxon>Leptolyngbya group</taxon>
        <taxon>Leptolyngbya</taxon>
    </lineage>
</organism>
<dbReference type="RefSeq" id="WP_316435991.1">
    <property type="nucleotide sequence ID" value="NZ_CP053587.1"/>
</dbReference>
<keyword evidence="1" id="KW-1133">Transmembrane helix</keyword>
<evidence type="ECO:0000256" key="1">
    <source>
        <dbReference type="SAM" id="Phobius"/>
    </source>
</evidence>
<feature type="transmembrane region" description="Helical" evidence="1">
    <location>
        <begin position="104"/>
        <end position="129"/>
    </location>
</feature>
<dbReference type="AlphaFoldDB" id="A0AA96WL49"/>
<keyword evidence="1" id="KW-0472">Membrane</keyword>
<dbReference type="EMBL" id="CP053587">
    <property type="protein sequence ID" value="WNZ27608.1"/>
    <property type="molecule type" value="Genomic_DNA"/>
</dbReference>
<dbReference type="InterPro" id="IPR018681">
    <property type="entry name" value="DUF2165_transmembrane"/>
</dbReference>
<proteinExistence type="predicted"/>
<name>A0AA96WL49_9CYAN</name>
<gene>
    <name evidence="2" type="ORF">HJG54_32650</name>
</gene>
<sequence>MIERISKIILVATIACFFTLVVFNNLTDYGTNFAYVQHVLLMDTIFPESKLTWRAITYPPLQHLIYWSIIAWEAMTALLCWTGVLRLSQALKADISDFDAAKSYALIGLTASCVLWLLAFFCIGGEWFVMWQSPVWNGQPTAFRMFTISSIVLLWLRQPD</sequence>
<feature type="transmembrane region" description="Helical" evidence="1">
    <location>
        <begin position="7"/>
        <end position="26"/>
    </location>
</feature>